<organism evidence="10">
    <name type="scientific">bioreactor metagenome</name>
    <dbReference type="NCBI Taxonomy" id="1076179"/>
    <lineage>
        <taxon>unclassified sequences</taxon>
        <taxon>metagenomes</taxon>
        <taxon>ecological metagenomes</taxon>
    </lineage>
</organism>
<dbReference type="PANTHER" id="PTHR30573">
    <property type="entry name" value="QUINOLINATE SYNTHETASE A"/>
    <property type="match status" value="1"/>
</dbReference>
<keyword evidence="6 10" id="KW-0808">Transferase</keyword>
<dbReference type="GO" id="GO:0046872">
    <property type="term" value="F:metal ion binding"/>
    <property type="evidence" value="ECO:0007669"/>
    <property type="project" value="UniProtKB-KW"/>
</dbReference>
<evidence type="ECO:0000256" key="1">
    <source>
        <dbReference type="ARBA" id="ARBA00001966"/>
    </source>
</evidence>
<sequence length="140" mass="16294">MELWPGYCPTHHRIWPETVEKARKDHPGALLLVHPECHPEVVRLADESLSTGGMLKFVRESEHREFIIGTECGILHRIRKENPGKLFYPLEPKPLCPNMKKITLENILFSLQDMEPRIRLDSEVIEKARAPIEKMLEIRP</sequence>
<keyword evidence="7" id="KW-0479">Metal-binding</keyword>
<evidence type="ECO:0000256" key="4">
    <source>
        <dbReference type="ARBA" id="ARBA00022485"/>
    </source>
</evidence>
<evidence type="ECO:0000256" key="2">
    <source>
        <dbReference type="ARBA" id="ARBA00005065"/>
    </source>
</evidence>
<dbReference type="GO" id="GO:0008987">
    <property type="term" value="F:quinolinate synthetase A activity"/>
    <property type="evidence" value="ECO:0007669"/>
    <property type="project" value="InterPro"/>
</dbReference>
<protein>
    <recommendedName>
        <fullName evidence="3">quinolinate synthase</fullName>
        <ecNumber evidence="3">2.5.1.72</ecNumber>
    </recommendedName>
</protein>
<dbReference type="InterPro" id="IPR036094">
    <property type="entry name" value="NadA_sf"/>
</dbReference>
<reference evidence="10" key="1">
    <citation type="submission" date="2019-08" db="EMBL/GenBank/DDBJ databases">
        <authorList>
            <person name="Kucharzyk K."/>
            <person name="Murdoch R.W."/>
            <person name="Higgins S."/>
            <person name="Loffler F."/>
        </authorList>
    </citation>
    <scope>NUCLEOTIDE SEQUENCE</scope>
</reference>
<dbReference type="InterPro" id="IPR003473">
    <property type="entry name" value="NadA"/>
</dbReference>
<evidence type="ECO:0000313" key="10">
    <source>
        <dbReference type="EMBL" id="MPN45574.1"/>
    </source>
</evidence>
<comment type="pathway">
    <text evidence="2">Cofactor biosynthesis; NAD(+) biosynthesis; quinolinate from iminoaspartate: step 1/1.</text>
</comment>
<dbReference type="UniPathway" id="UPA00253">
    <property type="reaction ID" value="UER00327"/>
</dbReference>
<evidence type="ECO:0000256" key="5">
    <source>
        <dbReference type="ARBA" id="ARBA00022642"/>
    </source>
</evidence>
<dbReference type="GO" id="GO:0034628">
    <property type="term" value="P:'de novo' NAD+ biosynthetic process from L-aspartate"/>
    <property type="evidence" value="ECO:0007669"/>
    <property type="project" value="TreeGrafter"/>
</dbReference>
<dbReference type="PANTHER" id="PTHR30573:SF0">
    <property type="entry name" value="QUINOLINATE SYNTHASE, CHLOROPLASTIC"/>
    <property type="match status" value="1"/>
</dbReference>
<comment type="cofactor">
    <cofactor evidence="1">
        <name>[4Fe-4S] cluster</name>
        <dbReference type="ChEBI" id="CHEBI:49883"/>
    </cofactor>
</comment>
<keyword evidence="8" id="KW-0408">Iron</keyword>
<name>A0A645IB82_9ZZZZ</name>
<dbReference type="Gene3D" id="3.40.50.10800">
    <property type="entry name" value="NadA-like"/>
    <property type="match status" value="1"/>
</dbReference>
<evidence type="ECO:0000256" key="6">
    <source>
        <dbReference type="ARBA" id="ARBA00022679"/>
    </source>
</evidence>
<evidence type="ECO:0000256" key="9">
    <source>
        <dbReference type="ARBA" id="ARBA00023014"/>
    </source>
</evidence>
<dbReference type="Pfam" id="PF02445">
    <property type="entry name" value="NadA"/>
    <property type="match status" value="1"/>
</dbReference>
<accession>A0A645IB82</accession>
<dbReference type="EC" id="2.5.1.72" evidence="3"/>
<gene>
    <name evidence="10" type="primary">nadA_38</name>
    <name evidence="10" type="ORF">SDC9_193141</name>
</gene>
<evidence type="ECO:0000256" key="8">
    <source>
        <dbReference type="ARBA" id="ARBA00023004"/>
    </source>
</evidence>
<dbReference type="SUPFAM" id="SSF142754">
    <property type="entry name" value="NadA-like"/>
    <property type="match status" value="1"/>
</dbReference>
<dbReference type="GO" id="GO:0051539">
    <property type="term" value="F:4 iron, 4 sulfur cluster binding"/>
    <property type="evidence" value="ECO:0007669"/>
    <property type="project" value="UniProtKB-KW"/>
</dbReference>
<keyword evidence="5" id="KW-0662">Pyridine nucleotide biosynthesis</keyword>
<keyword evidence="9" id="KW-0411">Iron-sulfur</keyword>
<proteinExistence type="predicted"/>
<dbReference type="AlphaFoldDB" id="A0A645IB82"/>
<keyword evidence="4" id="KW-0004">4Fe-4S</keyword>
<evidence type="ECO:0000256" key="7">
    <source>
        <dbReference type="ARBA" id="ARBA00022723"/>
    </source>
</evidence>
<comment type="caution">
    <text evidence="10">The sequence shown here is derived from an EMBL/GenBank/DDBJ whole genome shotgun (WGS) entry which is preliminary data.</text>
</comment>
<dbReference type="EMBL" id="VSSQ01105579">
    <property type="protein sequence ID" value="MPN45574.1"/>
    <property type="molecule type" value="Genomic_DNA"/>
</dbReference>
<evidence type="ECO:0000256" key="3">
    <source>
        <dbReference type="ARBA" id="ARBA00012669"/>
    </source>
</evidence>